<feature type="transmembrane region" description="Helical" evidence="2">
    <location>
        <begin position="30"/>
        <end position="52"/>
    </location>
</feature>
<dbReference type="EMBL" id="AFNT02000015">
    <property type="protein sequence ID" value="ERJ06453.1"/>
    <property type="molecule type" value="Genomic_DNA"/>
</dbReference>
<evidence type="ECO:0000313" key="3">
    <source>
        <dbReference type="EMBL" id="CCQ34307.1"/>
    </source>
</evidence>
<evidence type="ECO:0000256" key="2">
    <source>
        <dbReference type="SAM" id="Phobius"/>
    </source>
</evidence>
<accession>F7PFN3</accession>
<keyword evidence="2" id="KW-0472">Membrane</keyword>
<dbReference type="eggNOG" id="arCOG08126">
    <property type="taxonomic scope" value="Archaea"/>
</dbReference>
<dbReference type="GeneID" id="23799256"/>
<dbReference type="AlphaFoldDB" id="F7PFN3"/>
<keyword evidence="2" id="KW-0812">Transmembrane</keyword>
<keyword evidence="2" id="KW-1133">Transmembrane helix</keyword>
<dbReference type="RefSeq" id="WP_008523841.1">
    <property type="nucleotide sequence ID" value="NC_021921.1"/>
</dbReference>
<evidence type="ECO:0000313" key="4">
    <source>
        <dbReference type="EMBL" id="ERJ06453.1"/>
    </source>
</evidence>
<sequence length="113" mass="11877">MAGFLGFILVLWVVLGIAVGIDASINSSQSGFLWGLAVFIGGIFGVLIYVLVGRDKPGRETSTRRTSQPRSAGAAGQGDVSHVCKSCGETYRTTPSTEIDTCRSCGGVHVERV</sequence>
<dbReference type="OrthoDB" id="229717at2157"/>
<dbReference type="KEGG" id="hti:HTIA_2195"/>
<feature type="region of interest" description="Disordered" evidence="1">
    <location>
        <begin position="57"/>
        <end position="81"/>
    </location>
</feature>
<keyword evidence="6" id="KW-1185">Reference proteome</keyword>
<dbReference type="Proteomes" id="UP000015381">
    <property type="component" value="Chromosome I"/>
</dbReference>
<evidence type="ECO:0000256" key="1">
    <source>
        <dbReference type="SAM" id="MobiDB-lite"/>
    </source>
</evidence>
<organism evidence="4 5">
    <name type="scientific">Halorhabdus tiamatea SARL4B</name>
    <dbReference type="NCBI Taxonomy" id="1033806"/>
    <lineage>
        <taxon>Archaea</taxon>
        <taxon>Methanobacteriati</taxon>
        <taxon>Methanobacteriota</taxon>
        <taxon>Stenosarchaea group</taxon>
        <taxon>Halobacteria</taxon>
        <taxon>Halobacteriales</taxon>
        <taxon>Haloarculaceae</taxon>
        <taxon>Halorhabdus</taxon>
    </lineage>
</organism>
<reference evidence="3 6" key="3">
    <citation type="journal article" date="2014" name="Environ. Microbiol.">
        <title>Halorhabdus tiamatea: proteogenomics and glycosidase activity measurements identify the first cultivated euryarchaeon from a deep-sea anoxic brine lake as potential polysaccharide degrader.</title>
        <authorList>
            <person name="Werner J."/>
            <person name="Ferrer M."/>
            <person name="Michel G."/>
            <person name="Mann A.J."/>
            <person name="Huang S."/>
            <person name="Juarez S."/>
            <person name="Ciordia S."/>
            <person name="Albar J.P."/>
            <person name="Alcaide M."/>
            <person name="La Cono V."/>
            <person name="Yakimov M.M."/>
            <person name="Antunes A."/>
            <person name="Taborda M."/>
            <person name="Da Costa M.S."/>
            <person name="Amann R.I."/>
            <person name="Gloeckner F.O."/>
            <person name="Golyshina O.V."/>
            <person name="Golyshin P.N."/>
            <person name="Teeling H."/>
        </authorList>
    </citation>
    <scope>NUCLEOTIDE SEQUENCE [LARGE SCALE GENOMIC DNA]</scope>
    <source>
        <strain evidence="6">SARL4B</strain>
        <strain evidence="3">Type strain: SARL4B</strain>
    </source>
</reference>
<evidence type="ECO:0000313" key="6">
    <source>
        <dbReference type="Proteomes" id="UP000015381"/>
    </source>
</evidence>
<evidence type="ECO:0000313" key="5">
    <source>
        <dbReference type="Proteomes" id="UP000003861"/>
    </source>
</evidence>
<proteinExistence type="predicted"/>
<protein>
    <submittedName>
        <fullName evidence="4">UspA domain-containing protein</fullName>
    </submittedName>
</protein>
<reference evidence="4 5" key="1">
    <citation type="journal article" date="2011" name="J. Bacteriol.">
        <title>Genome sequence of Halorhabdus tiamatea, the first archaeon isolated from a deep-sea anoxic brine lake.</title>
        <authorList>
            <person name="Antunes A."/>
            <person name="Alam I."/>
            <person name="Bajic V.B."/>
            <person name="Stingl U."/>
        </authorList>
    </citation>
    <scope>NUCLEOTIDE SEQUENCE [LARGE SCALE GENOMIC DNA]</scope>
    <source>
        <strain evidence="4 5">SARL4B</strain>
    </source>
</reference>
<gene>
    <name evidence="4" type="ORF">HLRTI_001532</name>
    <name evidence="3" type="ORF">HTIA_2195</name>
</gene>
<dbReference type="EMBL" id="HF571520">
    <property type="protein sequence ID" value="CCQ34307.1"/>
    <property type="molecule type" value="Genomic_DNA"/>
</dbReference>
<name>F7PFN3_9EURY</name>
<dbReference type="HOGENOM" id="CLU_2366144_0_0_2"/>
<reference evidence="4 5" key="2">
    <citation type="journal article" date="2013" name="PLoS ONE">
        <title>INDIGO - INtegrated Data Warehouse of MIcrobial GenOmes with Examples from the Red Sea Extremophiles.</title>
        <authorList>
            <person name="Alam I."/>
            <person name="Antunes A."/>
            <person name="Kamau A.A."/>
            <person name="Ba Alawi W."/>
            <person name="Kalkatawi M."/>
            <person name="Stingl U."/>
            <person name="Bajic V.B."/>
        </authorList>
    </citation>
    <scope>NUCLEOTIDE SEQUENCE [LARGE SCALE GENOMIC DNA]</scope>
    <source>
        <strain evidence="4 5">SARL4B</strain>
    </source>
</reference>
<dbReference type="Proteomes" id="UP000003861">
    <property type="component" value="Unassembled WGS sequence"/>
</dbReference>